<evidence type="ECO:0000256" key="8">
    <source>
        <dbReference type="ARBA" id="ARBA00047984"/>
    </source>
</evidence>
<dbReference type="Gene3D" id="3.90.70.80">
    <property type="match status" value="1"/>
</dbReference>
<dbReference type="CDD" id="cd23254">
    <property type="entry name" value="Kitaviridae_RdRp"/>
    <property type="match status" value="1"/>
</dbReference>
<dbReference type="GO" id="GO:0003723">
    <property type="term" value="F:RNA binding"/>
    <property type="evidence" value="ECO:0007669"/>
    <property type="project" value="InterPro"/>
</dbReference>
<dbReference type="Gene3D" id="3.40.50.300">
    <property type="entry name" value="P-loop containing nucleotide triphosphate hydrolases"/>
    <property type="match status" value="2"/>
</dbReference>
<dbReference type="GO" id="GO:0003968">
    <property type="term" value="F:RNA-directed RNA polymerase activity"/>
    <property type="evidence" value="ECO:0007669"/>
    <property type="project" value="UniProtKB-KW"/>
</dbReference>
<evidence type="ECO:0000256" key="1">
    <source>
        <dbReference type="ARBA" id="ARBA00022484"/>
    </source>
</evidence>
<evidence type="ECO:0000256" key="4">
    <source>
        <dbReference type="ARBA" id="ARBA00022741"/>
    </source>
</evidence>
<dbReference type="Pfam" id="PF00978">
    <property type="entry name" value="RdRP_2"/>
    <property type="match status" value="1"/>
</dbReference>
<accession>A0A0G3F8G7</accession>
<dbReference type="GO" id="GO:0006396">
    <property type="term" value="P:RNA processing"/>
    <property type="evidence" value="ECO:0007669"/>
    <property type="project" value="InterPro"/>
</dbReference>
<evidence type="ECO:0000256" key="6">
    <source>
        <dbReference type="ARBA" id="ARBA00022840"/>
    </source>
</evidence>
<keyword evidence="1" id="KW-0696">RNA-directed RNA polymerase</keyword>
<dbReference type="CDD" id="cd22792">
    <property type="entry name" value="OTU_RDRP-like"/>
    <property type="match status" value="1"/>
</dbReference>
<dbReference type="InterPro" id="IPR027351">
    <property type="entry name" value="(+)RNA_virus_helicase_core_dom"/>
</dbReference>
<proteinExistence type="predicted"/>
<dbReference type="PROSITE" id="PS51743">
    <property type="entry name" value="ALPHAVIRUS_MT"/>
    <property type="match status" value="1"/>
</dbReference>
<evidence type="ECO:0000256" key="3">
    <source>
        <dbReference type="ARBA" id="ARBA00022695"/>
    </source>
</evidence>
<dbReference type="GO" id="GO:0005524">
    <property type="term" value="F:ATP binding"/>
    <property type="evidence" value="ECO:0007669"/>
    <property type="project" value="UniProtKB-KW"/>
</dbReference>
<dbReference type="InterPro" id="IPR001788">
    <property type="entry name" value="RNA-dep_RNA_pol_alsuvir"/>
</dbReference>
<dbReference type="InterPro" id="IPR027417">
    <property type="entry name" value="P-loop_NTPase"/>
</dbReference>
<dbReference type="PROSITE" id="PS50507">
    <property type="entry name" value="RDRP_SSRNA_POS"/>
    <property type="match status" value="1"/>
</dbReference>
<dbReference type="PROSITE" id="PS50802">
    <property type="entry name" value="OTU"/>
    <property type="match status" value="1"/>
</dbReference>
<keyword evidence="3" id="KW-0548">Nucleotidyltransferase</keyword>
<protein>
    <submittedName>
        <fullName evidence="13">Putative replication-like polyprotein</fullName>
    </submittedName>
</protein>
<dbReference type="PROSITE" id="PS51657">
    <property type="entry name" value="PSRV_HELICASE"/>
    <property type="match status" value="1"/>
</dbReference>
<evidence type="ECO:0000259" key="11">
    <source>
        <dbReference type="PROSITE" id="PS51657"/>
    </source>
</evidence>
<feature type="domain" description="Alphavirus-like MT" evidence="12">
    <location>
        <begin position="156"/>
        <end position="367"/>
    </location>
</feature>
<dbReference type="GO" id="GO:0006351">
    <property type="term" value="P:DNA-templated transcription"/>
    <property type="evidence" value="ECO:0007669"/>
    <property type="project" value="InterPro"/>
</dbReference>
<evidence type="ECO:0000256" key="2">
    <source>
        <dbReference type="ARBA" id="ARBA00022679"/>
    </source>
</evidence>
<dbReference type="InterPro" id="IPR029063">
    <property type="entry name" value="SAM-dependent_MTases_sf"/>
</dbReference>
<dbReference type="InterPro" id="IPR007094">
    <property type="entry name" value="RNA-dir_pol_PSvirus"/>
</dbReference>
<keyword evidence="4" id="KW-0547">Nucleotide-binding</keyword>
<dbReference type="Gene3D" id="3.40.50.150">
    <property type="entry name" value="Vaccinia Virus protein VP39"/>
    <property type="match status" value="1"/>
</dbReference>
<keyword evidence="7" id="KW-0693">Viral RNA replication</keyword>
<evidence type="ECO:0000259" key="10">
    <source>
        <dbReference type="PROSITE" id="PS50802"/>
    </source>
</evidence>
<evidence type="ECO:0000256" key="5">
    <source>
        <dbReference type="ARBA" id="ARBA00022801"/>
    </source>
</evidence>
<keyword evidence="6" id="KW-0067">ATP-binding</keyword>
<dbReference type="InterPro" id="IPR043502">
    <property type="entry name" value="DNA/RNA_pol_sf"/>
</dbReference>
<dbReference type="SUPFAM" id="SSF56672">
    <property type="entry name" value="DNA/RNA polymerases"/>
    <property type="match status" value="1"/>
</dbReference>
<name>A0A0G3F8G7_9VIRU</name>
<feature type="domain" description="OTU" evidence="10">
    <location>
        <begin position="683"/>
        <end position="803"/>
    </location>
</feature>
<dbReference type="InterPro" id="IPR002588">
    <property type="entry name" value="Alphavirus-like_MT_dom"/>
</dbReference>
<dbReference type="GO" id="GO:0039694">
    <property type="term" value="P:viral RNA genome replication"/>
    <property type="evidence" value="ECO:0007669"/>
    <property type="project" value="InterPro"/>
</dbReference>
<dbReference type="GO" id="GO:0016556">
    <property type="term" value="P:mRNA modification"/>
    <property type="evidence" value="ECO:0007669"/>
    <property type="project" value="InterPro"/>
</dbReference>
<reference evidence="13" key="1">
    <citation type="submission" date="2014-12" db="EMBL/GenBank/DDBJ databases">
        <title>Molecular variability of Citrus leprosis virus C: Identification and characterization of a novel divergent genotype isolated from the Sao Paulo state, Brazil.</title>
        <authorList>
            <person name="Ramos-Gonzalez P.L."/>
            <person name="Chavi-Jesus C."/>
            <person name="Claire-Breton M."/>
            <person name="Aparecida-Pereira J."/>
            <person name="Dias-Arena G."/>
            <person name="Nunes M.A."/>
            <person name="Kitajima E.W."/>
            <person name="Machado M.A."/>
            <person name="Freitas-Astua J."/>
        </authorList>
    </citation>
    <scope>NUCLEOTIDE SEQUENCE</scope>
    <source>
        <strain evidence="13">SJRP</strain>
    </source>
</reference>
<dbReference type="InterPro" id="IPR003323">
    <property type="entry name" value="OTU_dom"/>
</dbReference>
<evidence type="ECO:0000313" key="13">
    <source>
        <dbReference type="EMBL" id="AKJ79134.1"/>
    </source>
</evidence>
<organism evidence="13">
    <name type="scientific">Citrus leprosis virus C</name>
    <dbReference type="NCBI Taxonomy" id="347219"/>
    <lineage>
        <taxon>Viruses</taxon>
        <taxon>Riboviria</taxon>
        <taxon>Orthornavirae</taxon>
        <taxon>Kitrinoviricota</taxon>
        <taxon>Alsuviricetes</taxon>
        <taxon>Martellivirales</taxon>
        <taxon>Kitaviridae</taxon>
        <taxon>Cilevirus</taxon>
        <taxon>Cilevirus leprosis</taxon>
    </lineage>
</organism>
<dbReference type="SUPFAM" id="SSF52540">
    <property type="entry name" value="P-loop containing nucleoside triphosphate hydrolases"/>
    <property type="match status" value="1"/>
</dbReference>
<dbReference type="EMBL" id="KP336746">
    <property type="protein sequence ID" value="AKJ79134.1"/>
    <property type="molecule type" value="Genomic_RNA"/>
</dbReference>
<dbReference type="Pfam" id="PF01443">
    <property type="entry name" value="Viral_helicase1"/>
    <property type="match status" value="1"/>
</dbReference>
<evidence type="ECO:0000256" key="7">
    <source>
        <dbReference type="ARBA" id="ARBA00022953"/>
    </source>
</evidence>
<comment type="catalytic activity">
    <reaction evidence="8">
        <text>ATP + H2O = ADP + phosphate + H(+)</text>
        <dbReference type="Rhea" id="RHEA:13065"/>
        <dbReference type="ChEBI" id="CHEBI:15377"/>
        <dbReference type="ChEBI" id="CHEBI:15378"/>
        <dbReference type="ChEBI" id="CHEBI:30616"/>
        <dbReference type="ChEBI" id="CHEBI:43474"/>
        <dbReference type="ChEBI" id="CHEBI:456216"/>
        <dbReference type="EC" id="3.6.4.13"/>
    </reaction>
</comment>
<keyword evidence="2" id="KW-0808">Transferase</keyword>
<dbReference type="GO" id="GO:0016787">
    <property type="term" value="F:hydrolase activity"/>
    <property type="evidence" value="ECO:0007669"/>
    <property type="project" value="UniProtKB-KW"/>
</dbReference>
<dbReference type="GO" id="GO:0003724">
    <property type="term" value="F:RNA helicase activity"/>
    <property type="evidence" value="ECO:0007669"/>
    <property type="project" value="UniProtKB-EC"/>
</dbReference>
<sequence>MSTHNAVETLDANRVRELLRGHREASSQCDDARFATTHTKSHVASSSEKLPVSFTIANGQIVSDSETITSTEAKAAAILSVISSYPKEIRDQLNGRIERGFTDNPDVDEAARCIHSARLHNITTTALRKKPLLVHENVSNDMERFLNEKFLGYKIRLTFSKNVAHNNAAALRRVLRHYMRDKVGYRKDDDIPEGYHVKNKDVGASGFDVIIDELTDVHCCTPDLDFRDHIRLERLKKYIYSHVCPTSKDHSIICEGFREGSTKYRCENIGQQCYIKAPTLTFVHSAYDITAAGIVDCMIAANAHHAIMCLHFPSAILSGSTSGKDELLQYKWDIVVEDGIKYYKQKFLNDTQASYVHRLDVYLDKFLTKVVLGSDKRFYMFEITEMFGSVAIIEVFRREKDFIAGSKLTFNIPRTEHPNTVTIHTWEYVTGYESLFKGRNGLKSGVMRPVSIEVPEEFFLSVFKYGMTVDSNKFVYDGLLKSGVGIAARRNIGGTTMVDPSLPIPVRKLQTFIVTMYMLLYQEKWEATQGLVTMKMLADQYRVRSSKIGIVRFLTNMFSSDKSGETRHPSSAYDLSMLGFSHSEDNKFVCDRNLNTEERSRLGQFERLVQWFREFSRVHRKCPIVVHDSTHMLEYVLDIPDMVVQNIKSLRDELTLSNLCDHDFDAYLPNHVEVNDTRCTKNLTVIQVPGDGNCLYYCFVKACLYRGITVCDLKSRLRDSPYFLEVAKLARDAGEDEFLESLERDGVYGNKFTLILISKTFNVNICVHLKGGRELITHFISNKGSRFIHLQLEYSHYSLLVPCVKAGLIDEHVLYHGALSMVVPTAHDFKRLVDLYKVYVKDGTVTSYFNIFNSSYKGPFLNVYELGFMEIVSSLEIPSSSGNKFLITDVWLHHCIKALRVLDPHSNVIVMRSSNTSRIPDRYGVCDFTMDSEFHEESFCLSTTLSDILNLGIYSQCMVVFSDLSRVPIKPFSLGFRTRTSAAERSNKILLAWSALSSGGTAVFRVFRPEEVVESLNMLSSLFEDIRFFKPKAISTSIVDGYLLCSGKRSHPGSEFSITNEVRSHFYTVNVENFYKQTLDESEVSNYVKDLCGLYAGGGFVKPTRRHSYNRSFVLDRSLILSKLMEFSNSVSFGLFGRKFSTYKLHVGCDTKLKFCNRSIEEILESECLHCKYSKYDFNSLRSVSDLVSSATHERAVIVETFDDCRDYVSIVSLFHKLYSMCFKDLRVVSDCFLNSVVLKSFLAYARCYSDVEISLCQLKGRLLVDITCRSNWYNGCEFSDFELVSCNRHDYDITFVEVLVQHAMHNQRYNNETVVINSKADAIRAGLSVRKIKPCVNVLDDLNKSVKYKPRFVTYNTESLANSIKAIVGVGDETTKEPTGNSVVEKPAVIFKKVDSPNLDDRIRAVYEYRSYLGKELSHSNDVLEKTVSSLLRFTETRDPKRLNEMYFPNSSFLSDEIKLRDSIGIITCSGKILKNSEPIVQFDDISAVYDIVNGAVVDKSDYFKMHRGKTTRQVGGFAIYTSLVAHNQVESILKAVDYVYASEKINDLSAISIDWVQAVAGAGKTTLLVDTFLITDLVVCPTVENRDSIRLRIKRRYPDLDPKEVDCRVRTINGYLVDFSVKLAKVILNENTRLLVDEAIMYHAGCLFVLCMIYNIKRMFCVGDKKQIPFVSRIDFKLNFEKLCDFVNTEAKPLARTFRSPPDVTYRMQHIYGKSLNGLTIQCLSKNQDISQSVSKLVITKNHRFGQDFVREVFSKDRFDHDGGNLRILFFLREDMISFISSGGSILTDYCSTIHQFQGSDAEYVIVMRLTYAEKSIFMDERQCLVALTRHTKRMVYVSVNEGMDVLTRWINMPVSESMLVPHLSLSGGGTTTPSRYVTYRSIPSTDLMKGDKCVRVGYHPRSDVILDKRDTLTAVLGKIADARPKGNLVISSAVLDKFNQQRLKDLLKSIVGHSNIFCAGVNSNINSTVFEVMQLNAVQHVPNHFIDPILDDDIVRSADVGYKPYRQHDNHDPELSDYAFDDKFAVIQNFLCTTFPNSCYVSNYMDAWITYNLDLDLAIDDITINVIKFATVERTYDCMIPRLSFCSPVVRKACLVESLIAVQKRNRNVPQLSSEVSPYVMADQLFDSLRGLFDERYFQEVHYGPAELAAWLNDQKGSIVDEVIGEYCIYTTAVERYQLITKNSPKPTLSDEAYMEFAAPQVVLHQTKDINAVFCVIWRGVKTIVQNMLRHHNNIFMFADMDPDSFADLLTEKVSTKVQETFDSLEIDIKKYDKSQDLKVLLLECKLLRYFGVSEELVIIWYKSHVESIVKDRRSGLKFKVQVQRRSGDGGTFIGNTLFLMALCARNFDLSKLKLAVFSGDDSLLVGEKRDLRCDSQNFSDLFNLDVKFFPNFKYYHFCSKFLIAVEDRWYFIPDPVKLCVRLARLDLVNWAHIEEYRISLKDTTKYYCDDGIARELSRAVCDRYLVVVDPVEVLRVVCSLVSCKDEFRLLFEEPIACLPEGNLLPVIN</sequence>
<dbReference type="GO" id="GO:0008174">
    <property type="term" value="F:mRNA methyltransferase activity"/>
    <property type="evidence" value="ECO:0007669"/>
    <property type="project" value="UniProtKB-UniRule"/>
</dbReference>
<evidence type="ECO:0000259" key="12">
    <source>
        <dbReference type="PROSITE" id="PS51743"/>
    </source>
</evidence>
<keyword evidence="5" id="KW-0378">Hydrolase</keyword>
<evidence type="ECO:0000259" key="9">
    <source>
        <dbReference type="PROSITE" id="PS50507"/>
    </source>
</evidence>
<dbReference type="SUPFAM" id="SSF54001">
    <property type="entry name" value="Cysteine proteinases"/>
    <property type="match status" value="1"/>
</dbReference>
<dbReference type="InterPro" id="IPR038765">
    <property type="entry name" value="Papain-like_cys_pep_sf"/>
</dbReference>
<feature type="domain" description="(+)RNA virus helicase C-terminal" evidence="11">
    <location>
        <begin position="1520"/>
        <end position="1874"/>
    </location>
</feature>
<feature type="domain" description="RdRp catalytic" evidence="9">
    <location>
        <begin position="2265"/>
        <end position="2378"/>
    </location>
</feature>